<comment type="catalytic activity">
    <reaction evidence="1">
        <text>2-phosphoglycolate + H2O = glycolate + phosphate</text>
        <dbReference type="Rhea" id="RHEA:14369"/>
        <dbReference type="ChEBI" id="CHEBI:15377"/>
        <dbReference type="ChEBI" id="CHEBI:29805"/>
        <dbReference type="ChEBI" id="CHEBI:43474"/>
        <dbReference type="ChEBI" id="CHEBI:58033"/>
        <dbReference type="EC" id="3.1.3.18"/>
    </reaction>
</comment>
<name>A0ABT1D2U6_9PROT</name>
<sequence>MPPEPPRPAALLWDWDNTLVDGWAAIQHGLNAAFRAFGLPEWDRETVLRNVRRSLRESFPEIFGAEWERARDIFYAGVRARHLEVLRPMPAAESAILAAAAVGLPQGVISNKQGPLLRAEAAHLGWAPHFRILLGAGDAAADKPDPAPFRLAFPALGIPLGPTIWYVGDTALDMQAARAAGCTAVLLGDAAHDGGVANIAPDLAFPDAAALAAWLREPPAR</sequence>
<dbReference type="NCBIfam" id="TIGR01549">
    <property type="entry name" value="HAD-SF-IA-v1"/>
    <property type="match status" value="1"/>
</dbReference>
<accession>A0ABT1D2U6</accession>
<comment type="similarity">
    <text evidence="3">Belongs to the HAD-like hydrolase superfamily. CbbY/CbbZ/Gph/YieH family.</text>
</comment>
<dbReference type="InterPro" id="IPR023214">
    <property type="entry name" value="HAD_sf"/>
</dbReference>
<dbReference type="EMBL" id="JAFIRR010000051">
    <property type="protein sequence ID" value="MCO6416241.1"/>
    <property type="molecule type" value="Genomic_DNA"/>
</dbReference>
<reference evidence="5 6" key="1">
    <citation type="submission" date="2021-12" db="EMBL/GenBank/DDBJ databases">
        <title>Siccirubricoccus leaddurans sp. nov., a high concentration Zn2+ tolerance bacterium.</title>
        <authorList>
            <person name="Cao Y."/>
        </authorList>
    </citation>
    <scope>NUCLEOTIDE SEQUENCE [LARGE SCALE GENOMIC DNA]</scope>
    <source>
        <strain evidence="5 6">KC 17139</strain>
    </source>
</reference>
<keyword evidence="5" id="KW-0378">Hydrolase</keyword>
<dbReference type="InterPro" id="IPR036412">
    <property type="entry name" value="HAD-like_sf"/>
</dbReference>
<evidence type="ECO:0000313" key="5">
    <source>
        <dbReference type="EMBL" id="MCO6416241.1"/>
    </source>
</evidence>
<dbReference type="Gene3D" id="3.40.50.1000">
    <property type="entry name" value="HAD superfamily/HAD-like"/>
    <property type="match status" value="1"/>
</dbReference>
<dbReference type="RefSeq" id="WP_252952848.1">
    <property type="nucleotide sequence ID" value="NZ_JAFIRR010000051.1"/>
</dbReference>
<evidence type="ECO:0000256" key="4">
    <source>
        <dbReference type="ARBA" id="ARBA00013078"/>
    </source>
</evidence>
<dbReference type="EC" id="3.1.3.18" evidence="4"/>
<dbReference type="InterPro" id="IPR050155">
    <property type="entry name" value="HAD-like_hydrolase_sf"/>
</dbReference>
<dbReference type="InterPro" id="IPR006439">
    <property type="entry name" value="HAD-SF_hydro_IA"/>
</dbReference>
<evidence type="ECO:0000256" key="2">
    <source>
        <dbReference type="ARBA" id="ARBA00004818"/>
    </source>
</evidence>
<dbReference type="GO" id="GO:0016787">
    <property type="term" value="F:hydrolase activity"/>
    <property type="evidence" value="ECO:0007669"/>
    <property type="project" value="UniProtKB-KW"/>
</dbReference>
<evidence type="ECO:0000256" key="1">
    <source>
        <dbReference type="ARBA" id="ARBA00000830"/>
    </source>
</evidence>
<dbReference type="SUPFAM" id="SSF56784">
    <property type="entry name" value="HAD-like"/>
    <property type="match status" value="1"/>
</dbReference>
<keyword evidence="6" id="KW-1185">Reference proteome</keyword>
<dbReference type="InterPro" id="IPR041492">
    <property type="entry name" value="HAD_2"/>
</dbReference>
<proteinExistence type="inferred from homology"/>
<comment type="pathway">
    <text evidence="2">Organic acid metabolism; glycolate biosynthesis; glycolate from 2-phosphoglycolate: step 1/1.</text>
</comment>
<evidence type="ECO:0000256" key="3">
    <source>
        <dbReference type="ARBA" id="ARBA00006171"/>
    </source>
</evidence>
<dbReference type="SFLD" id="SFLDS00003">
    <property type="entry name" value="Haloacid_Dehalogenase"/>
    <property type="match status" value="1"/>
</dbReference>
<organism evidence="5 6">
    <name type="scientific">Siccirubricoccus soli</name>
    <dbReference type="NCBI Taxonomy" id="2899147"/>
    <lineage>
        <taxon>Bacteria</taxon>
        <taxon>Pseudomonadati</taxon>
        <taxon>Pseudomonadota</taxon>
        <taxon>Alphaproteobacteria</taxon>
        <taxon>Acetobacterales</taxon>
        <taxon>Roseomonadaceae</taxon>
        <taxon>Siccirubricoccus</taxon>
    </lineage>
</organism>
<evidence type="ECO:0000313" key="6">
    <source>
        <dbReference type="Proteomes" id="UP001523392"/>
    </source>
</evidence>
<dbReference type="PANTHER" id="PTHR43434">
    <property type="entry name" value="PHOSPHOGLYCOLATE PHOSPHATASE"/>
    <property type="match status" value="1"/>
</dbReference>
<protein>
    <recommendedName>
        <fullName evidence="4">phosphoglycolate phosphatase</fullName>
        <ecNumber evidence="4">3.1.3.18</ecNumber>
    </recommendedName>
</protein>
<comment type="caution">
    <text evidence="5">The sequence shown here is derived from an EMBL/GenBank/DDBJ whole genome shotgun (WGS) entry which is preliminary data.</text>
</comment>
<dbReference type="Gene3D" id="1.10.150.730">
    <property type="match status" value="1"/>
</dbReference>
<dbReference type="SFLD" id="SFLDG01129">
    <property type="entry name" value="C1.5:_HAD__Beta-PGM__Phosphata"/>
    <property type="match status" value="1"/>
</dbReference>
<dbReference type="PANTHER" id="PTHR43434:SF1">
    <property type="entry name" value="PHOSPHOGLYCOLATE PHOSPHATASE"/>
    <property type="match status" value="1"/>
</dbReference>
<gene>
    <name evidence="5" type="ORF">JYK14_08675</name>
</gene>
<dbReference type="Pfam" id="PF13419">
    <property type="entry name" value="HAD_2"/>
    <property type="match status" value="1"/>
</dbReference>
<dbReference type="Proteomes" id="UP001523392">
    <property type="component" value="Unassembled WGS sequence"/>
</dbReference>